<evidence type="ECO:0000256" key="1">
    <source>
        <dbReference type="ARBA" id="ARBA00023002"/>
    </source>
</evidence>
<dbReference type="PANTHER" id="PTHR35176">
    <property type="entry name" value="HEME OXYGENASE HI_0854-RELATED"/>
    <property type="match status" value="1"/>
</dbReference>
<reference evidence="2 3" key="1">
    <citation type="journal article" date="2014" name="PLoS Genet.">
        <title>Phylogenetically driven sequencing of extremely halophilic archaea reveals strategies for static and dynamic osmo-response.</title>
        <authorList>
            <person name="Becker E.A."/>
            <person name="Seitzer P.M."/>
            <person name="Tritt A."/>
            <person name="Larsen D."/>
            <person name="Krusor M."/>
            <person name="Yao A.I."/>
            <person name="Wu D."/>
            <person name="Madern D."/>
            <person name="Eisen J.A."/>
            <person name="Darling A.E."/>
            <person name="Facciotti M.T."/>
        </authorList>
    </citation>
    <scope>NUCLEOTIDE SEQUENCE [LARGE SCALE GENOMIC DNA]</scope>
    <source>
        <strain evidence="2 3">GA33</strain>
    </source>
</reference>
<dbReference type="AlphaFoldDB" id="L9VU84"/>
<organism evidence="2 3">
    <name type="scientific">Natronorubrum tibetense GA33</name>
    <dbReference type="NCBI Taxonomy" id="1114856"/>
    <lineage>
        <taxon>Archaea</taxon>
        <taxon>Methanobacteriati</taxon>
        <taxon>Methanobacteriota</taxon>
        <taxon>Stenosarchaea group</taxon>
        <taxon>Halobacteria</taxon>
        <taxon>Halobacteriales</taxon>
        <taxon>Natrialbaceae</taxon>
        <taxon>Natronorubrum</taxon>
    </lineage>
</organism>
<dbReference type="Pfam" id="PF12900">
    <property type="entry name" value="Pyridox_ox_2"/>
    <property type="match status" value="1"/>
</dbReference>
<protein>
    <submittedName>
        <fullName evidence="2">Pyridoxamine 5'-phosphate oxidase-related FMN-binding protein</fullName>
    </submittedName>
</protein>
<sequence length="137" mass="15088">MSVAVAVLVVTVPPEAERLLESEPLMAHLGTSVDERPHVAPVWYRYADDDTVEIVTTGRKLANIRENPRVALSVQADDAGRTRWMVTLLGTATVVDDEDETAGARRRINEKYDAEPGAYAENTLVRIDVGSASYQTY</sequence>
<keyword evidence="1" id="KW-0560">Oxidoreductase</keyword>
<dbReference type="GO" id="GO:0005829">
    <property type="term" value="C:cytosol"/>
    <property type="evidence" value="ECO:0007669"/>
    <property type="project" value="TreeGrafter"/>
</dbReference>
<comment type="caution">
    <text evidence="2">The sequence shown here is derived from an EMBL/GenBank/DDBJ whole genome shotgun (WGS) entry which is preliminary data.</text>
</comment>
<keyword evidence="3" id="KW-1185">Reference proteome</keyword>
<dbReference type="PATRIC" id="fig|1114856.3.peg.2233"/>
<evidence type="ECO:0000313" key="2">
    <source>
        <dbReference type="EMBL" id="ELY40775.1"/>
    </source>
</evidence>
<name>L9VU84_9EURY</name>
<accession>L9VU84</accession>
<dbReference type="SUPFAM" id="SSF50475">
    <property type="entry name" value="FMN-binding split barrel"/>
    <property type="match status" value="1"/>
</dbReference>
<proteinExistence type="predicted"/>
<evidence type="ECO:0000313" key="3">
    <source>
        <dbReference type="Proteomes" id="UP000011599"/>
    </source>
</evidence>
<dbReference type="GO" id="GO:0016627">
    <property type="term" value="F:oxidoreductase activity, acting on the CH-CH group of donors"/>
    <property type="evidence" value="ECO:0007669"/>
    <property type="project" value="TreeGrafter"/>
</dbReference>
<dbReference type="PANTHER" id="PTHR35176:SF6">
    <property type="entry name" value="HEME OXYGENASE HI_0854-RELATED"/>
    <property type="match status" value="1"/>
</dbReference>
<dbReference type="InterPro" id="IPR012349">
    <property type="entry name" value="Split_barrel_FMN-bd"/>
</dbReference>
<dbReference type="GO" id="GO:0070967">
    <property type="term" value="F:coenzyme F420 binding"/>
    <property type="evidence" value="ECO:0007669"/>
    <property type="project" value="TreeGrafter"/>
</dbReference>
<dbReference type="Gene3D" id="2.30.110.10">
    <property type="entry name" value="Electron Transport, Fmn-binding Protein, Chain A"/>
    <property type="match status" value="1"/>
</dbReference>
<gene>
    <name evidence="2" type="ORF">C496_10721</name>
</gene>
<dbReference type="InterPro" id="IPR052019">
    <property type="entry name" value="F420H2_bilvrd_red/Heme_oxyg"/>
</dbReference>
<dbReference type="Proteomes" id="UP000011599">
    <property type="component" value="Unassembled WGS sequence"/>
</dbReference>
<dbReference type="eggNOG" id="arCOG00520">
    <property type="taxonomic scope" value="Archaea"/>
</dbReference>
<dbReference type="EMBL" id="AOHW01000030">
    <property type="protein sequence ID" value="ELY40775.1"/>
    <property type="molecule type" value="Genomic_DNA"/>
</dbReference>
<dbReference type="InterPro" id="IPR024747">
    <property type="entry name" value="Pyridox_Oxase-rel"/>
</dbReference>